<dbReference type="RefSeq" id="WP_268907532.1">
    <property type="nucleotide sequence ID" value="NZ_AP024086.1"/>
</dbReference>
<evidence type="ECO:0000313" key="4">
    <source>
        <dbReference type="Proteomes" id="UP000826725"/>
    </source>
</evidence>
<feature type="domain" description="Flavoprotein" evidence="2">
    <location>
        <begin position="9"/>
        <end position="166"/>
    </location>
</feature>
<feature type="binding site" evidence="1">
    <location>
        <begin position="16"/>
        <end position="18"/>
    </location>
    <ligand>
        <name>FMN</name>
        <dbReference type="ChEBI" id="CHEBI:58210"/>
    </ligand>
</feature>
<feature type="binding site" evidence="1">
    <location>
        <position position="173"/>
    </location>
    <ligand>
        <name>dimethylallyl phosphate</name>
        <dbReference type="ChEBI" id="CHEBI:88052"/>
    </ligand>
</feature>
<keyword evidence="1" id="KW-0637">Prenyltransferase</keyword>
<keyword evidence="1" id="KW-0285">Flavoprotein</keyword>
<keyword evidence="1" id="KW-0288">FMN</keyword>
<keyword evidence="4" id="KW-1185">Reference proteome</keyword>
<dbReference type="Pfam" id="PF02441">
    <property type="entry name" value="Flavoprotein"/>
    <property type="match status" value="1"/>
</dbReference>
<dbReference type="InterPro" id="IPR004507">
    <property type="entry name" value="UbiX-like"/>
</dbReference>
<organism evidence="3 4">
    <name type="scientific">Desulfomarina profundi</name>
    <dbReference type="NCBI Taxonomy" id="2772557"/>
    <lineage>
        <taxon>Bacteria</taxon>
        <taxon>Pseudomonadati</taxon>
        <taxon>Thermodesulfobacteriota</taxon>
        <taxon>Desulfobulbia</taxon>
        <taxon>Desulfobulbales</taxon>
        <taxon>Desulfobulbaceae</taxon>
        <taxon>Desulfomarina</taxon>
    </lineage>
</organism>
<gene>
    <name evidence="1 3" type="primary">ubiX</name>
    <name evidence="3" type="ORF">DGMP_16140</name>
</gene>
<dbReference type="AlphaFoldDB" id="A0A8D5JRC7"/>
<dbReference type="EMBL" id="AP024086">
    <property type="protein sequence ID" value="BCL60921.1"/>
    <property type="molecule type" value="Genomic_DNA"/>
</dbReference>
<evidence type="ECO:0000259" key="2">
    <source>
        <dbReference type="Pfam" id="PF02441"/>
    </source>
</evidence>
<comment type="caution">
    <text evidence="1">Lacks conserved residue(s) required for the propagation of feature annotation.</text>
</comment>
<dbReference type="GO" id="GO:0106141">
    <property type="term" value="F:flavin prenyltransferase activity"/>
    <property type="evidence" value="ECO:0007669"/>
    <property type="project" value="UniProtKB-EC"/>
</dbReference>
<feature type="binding site" evidence="1">
    <location>
        <begin position="92"/>
        <end position="95"/>
    </location>
    <ligand>
        <name>FMN</name>
        <dbReference type="ChEBI" id="CHEBI:58210"/>
    </ligand>
</feature>
<accession>A0A8D5JRC7</accession>
<dbReference type="EC" id="2.5.1.129" evidence="1"/>
<dbReference type="Proteomes" id="UP000826725">
    <property type="component" value="Chromosome"/>
</dbReference>
<evidence type="ECO:0000256" key="1">
    <source>
        <dbReference type="HAMAP-Rule" id="MF_01984"/>
    </source>
</evidence>
<feature type="binding site" evidence="1">
    <location>
        <position position="42"/>
    </location>
    <ligand>
        <name>FMN</name>
        <dbReference type="ChEBI" id="CHEBI:58210"/>
    </ligand>
</feature>
<keyword evidence="1" id="KW-0808">Transferase</keyword>
<protein>
    <recommendedName>
        <fullName evidence="1">Flavin prenyltransferase UbiX</fullName>
        <ecNumber evidence="1">2.5.1.129</ecNumber>
    </recommendedName>
</protein>
<dbReference type="InterPro" id="IPR003382">
    <property type="entry name" value="Flavoprotein"/>
</dbReference>
<feature type="binding site" evidence="1">
    <location>
        <position position="127"/>
    </location>
    <ligand>
        <name>FMN</name>
        <dbReference type="ChEBI" id="CHEBI:58210"/>
    </ligand>
</feature>
<dbReference type="HAMAP" id="MF_01984">
    <property type="entry name" value="ubiX_pad"/>
    <property type="match status" value="1"/>
</dbReference>
<dbReference type="KEGG" id="dbk:DGMP_16140"/>
<comment type="catalytic activity">
    <reaction evidence="1">
        <text>dimethylallyl phosphate + FMNH2 = prenylated FMNH2 + phosphate</text>
        <dbReference type="Rhea" id="RHEA:37743"/>
        <dbReference type="ChEBI" id="CHEBI:43474"/>
        <dbReference type="ChEBI" id="CHEBI:57618"/>
        <dbReference type="ChEBI" id="CHEBI:87467"/>
        <dbReference type="ChEBI" id="CHEBI:88052"/>
        <dbReference type="EC" id="2.5.1.129"/>
    </reaction>
</comment>
<sequence length="193" mass="21181">MGFKTGKRKILLGITGASGMFFVKAFLETMRSASVELHAVISVSGQDVLQTELEITPSALPVITKWYDIDDFNAAPSSGSSDYHAMVILPCTMGTLAAIAGGLSMNLIHRAADVTLKERRKLVLSVRETPFNRTHLQNMLAVNDAGGIICPVMPSFYLKPATLEEAALSYAWRLADQLDIEIHDRKRWKDTNG</sequence>
<reference evidence="3" key="1">
    <citation type="submission" date="2020-09" db="EMBL/GenBank/DDBJ databases">
        <title>Desulfogranum mesoprofundum gen. nov., sp. nov., a novel mesophilic, sulfate-reducing chemolithoautotroph isolated from a deep-sea hydrothermal vent chimney in the Suiyo Seamount.</title>
        <authorList>
            <person name="Hashimoto Y."/>
            <person name="Nakagawa S."/>
        </authorList>
    </citation>
    <scope>NUCLEOTIDE SEQUENCE</scope>
    <source>
        <strain evidence="3">KT2</strain>
    </source>
</reference>
<dbReference type="NCBIfam" id="TIGR00421">
    <property type="entry name" value="ubiX_pad"/>
    <property type="match status" value="1"/>
</dbReference>
<comment type="similarity">
    <text evidence="1">Belongs to the UbiX/PAD1 family.</text>
</comment>
<comment type="function">
    <text evidence="1">Flavin prenyltransferase that catalyzes the synthesis of the prenylated FMN cofactor (prenyl-FMN) for 4-hydroxy-3-polyprenylbenzoic acid decarboxylase UbiD. The prenyltransferase is metal-independent and links a dimethylallyl moiety from dimethylallyl monophosphate (DMAP) to the flavin N5 and C6 atoms of FMN.</text>
</comment>
<proteinExistence type="inferred from homology"/>
<feature type="binding site" evidence="1">
    <location>
        <position position="157"/>
    </location>
    <ligand>
        <name>dimethylallyl phosphate</name>
        <dbReference type="ChEBI" id="CHEBI:88052"/>
    </ligand>
</feature>
<name>A0A8D5JRC7_9BACT</name>
<evidence type="ECO:0000313" key="3">
    <source>
        <dbReference type="EMBL" id="BCL60921.1"/>
    </source>
</evidence>